<feature type="compositionally biased region" description="Polar residues" evidence="1">
    <location>
        <begin position="863"/>
        <end position="878"/>
    </location>
</feature>
<evidence type="ECO:0000313" key="5">
    <source>
        <dbReference type="RefSeq" id="XP_018318634.1"/>
    </source>
</evidence>
<dbReference type="SUPFAM" id="SSF57625">
    <property type="entry name" value="Invertebrate chitin-binding proteins"/>
    <property type="match status" value="1"/>
</dbReference>
<gene>
    <name evidence="5" type="primary">LOC108732368</name>
</gene>
<name>A0A1W4W3A3_AGRPL</name>
<proteinExistence type="predicted"/>
<evidence type="ECO:0000256" key="2">
    <source>
        <dbReference type="SAM" id="SignalP"/>
    </source>
</evidence>
<evidence type="ECO:0000313" key="4">
    <source>
        <dbReference type="Proteomes" id="UP000192223"/>
    </source>
</evidence>
<feature type="compositionally biased region" description="Polar residues" evidence="1">
    <location>
        <begin position="787"/>
        <end position="797"/>
    </location>
</feature>
<dbReference type="Proteomes" id="UP000192223">
    <property type="component" value="Unplaced"/>
</dbReference>
<reference evidence="5" key="1">
    <citation type="submission" date="2025-08" db="UniProtKB">
        <authorList>
            <consortium name="RefSeq"/>
        </authorList>
    </citation>
    <scope>IDENTIFICATION</scope>
    <source>
        <tissue evidence="5">Entire body</tissue>
    </source>
</reference>
<feature type="region of interest" description="Disordered" evidence="1">
    <location>
        <begin position="176"/>
        <end position="338"/>
    </location>
</feature>
<evidence type="ECO:0000259" key="3">
    <source>
        <dbReference type="PROSITE" id="PS50940"/>
    </source>
</evidence>
<feature type="region of interest" description="Disordered" evidence="1">
    <location>
        <begin position="778"/>
        <end position="808"/>
    </location>
</feature>
<organism evidence="4 5">
    <name type="scientific">Agrilus planipennis</name>
    <name type="common">Emerald ash borer</name>
    <name type="synonym">Agrilus marcopoli</name>
    <dbReference type="NCBI Taxonomy" id="224129"/>
    <lineage>
        <taxon>Eukaryota</taxon>
        <taxon>Metazoa</taxon>
        <taxon>Ecdysozoa</taxon>
        <taxon>Arthropoda</taxon>
        <taxon>Hexapoda</taxon>
        <taxon>Insecta</taxon>
        <taxon>Pterygota</taxon>
        <taxon>Neoptera</taxon>
        <taxon>Endopterygota</taxon>
        <taxon>Coleoptera</taxon>
        <taxon>Polyphaga</taxon>
        <taxon>Elateriformia</taxon>
        <taxon>Buprestoidea</taxon>
        <taxon>Buprestidae</taxon>
        <taxon>Agrilinae</taxon>
        <taxon>Agrilus</taxon>
    </lineage>
</organism>
<evidence type="ECO:0000256" key="1">
    <source>
        <dbReference type="SAM" id="MobiDB-lite"/>
    </source>
</evidence>
<feature type="region of interest" description="Disordered" evidence="1">
    <location>
        <begin position="836"/>
        <end position="886"/>
    </location>
</feature>
<dbReference type="Gene3D" id="2.170.140.10">
    <property type="entry name" value="Chitin binding domain"/>
    <property type="match status" value="1"/>
</dbReference>
<dbReference type="PANTHER" id="PTHR22933">
    <property type="entry name" value="FI18007P1-RELATED"/>
    <property type="match status" value="1"/>
</dbReference>
<feature type="region of interest" description="Disordered" evidence="1">
    <location>
        <begin position="468"/>
        <end position="602"/>
    </location>
</feature>
<dbReference type="PANTHER" id="PTHR22933:SF43">
    <property type="entry name" value="LP10131P"/>
    <property type="match status" value="1"/>
</dbReference>
<feature type="region of interest" description="Disordered" evidence="1">
    <location>
        <begin position="1178"/>
        <end position="1206"/>
    </location>
</feature>
<feature type="compositionally biased region" description="Basic and acidic residues" evidence="1">
    <location>
        <begin position="477"/>
        <end position="489"/>
    </location>
</feature>
<dbReference type="InterPro" id="IPR002557">
    <property type="entry name" value="Chitin-bd_dom"/>
</dbReference>
<feature type="region of interest" description="Disordered" evidence="1">
    <location>
        <begin position="658"/>
        <end position="677"/>
    </location>
</feature>
<feature type="compositionally biased region" description="Polar residues" evidence="1">
    <location>
        <begin position="1189"/>
        <end position="1203"/>
    </location>
</feature>
<dbReference type="InterPro" id="IPR052976">
    <property type="entry name" value="Scoloptoxin-like"/>
</dbReference>
<dbReference type="PROSITE" id="PS50940">
    <property type="entry name" value="CHIT_BIND_II"/>
    <property type="match status" value="1"/>
</dbReference>
<feature type="domain" description="Chitin-binding type-2" evidence="3">
    <location>
        <begin position="98"/>
        <end position="155"/>
    </location>
</feature>
<dbReference type="GO" id="GO:0005576">
    <property type="term" value="C:extracellular region"/>
    <property type="evidence" value="ECO:0007669"/>
    <property type="project" value="InterPro"/>
</dbReference>
<sequence length="1243" mass="137366">MPYSSQVCHIGLTVFLFLLLAQKGLEVHGRKLRRESFEELSTEAEEDVAAPVYYQGDIYYMGKNFEQYFSRLFLFLLIGVDGQPGVDFPTLSYIPRTTFSCTEMDSGYYADTETGCQVFHICNNGAKVSFLCPNGTIFQQSELICEWWFKVNCSVAPTLYQDSAEQFQLDTLRRKESRRVTGTSRPTVVTQTQRSSTTAQSRETFGHQRTSSSRRNSFNTSPKPPPTNQFQENRGSTSRGPTVYKSDSQQGSSARKTGKNINKVSSDGSNIETKVSGFQRNGFQSTSRTPVSVSYEETQIPEESGSFVRSRFNSISSSSKPTTENPYPNHRKSYSDIQDPKVYGKSYSKLPEKSFYGTSLGPETLSTVPVLHLDTTVTQSPSIVPRDPVQKTTSVKDEDKTTAEGSGLNDPDATTISEYDVPSGFNVDSVAVVTTDIQRKIAKEEDIQVNTSEISTTESKLIFLKTTTQSPRSFQAHAERDEKSDKSQQETETPSLDFNVNSISVIPFHAHSRSTTDRNYDPSTTLNPSTEKNCSTFTSDNLSTTLPDLSSLVSNTLSPSDSTDSTQTKLDSGPSGSPRIGFDYFGTTESSHQQSTPNPNNFAREVNGVVYTTAFPRGFTLSTATKSDFSTIENRINNPSNKLPPDEESNSILDFTLSTVPTPYSTTNNPPPEVTDENMKDVINSLIKIAEERLNKDEEARFATNRPDLVVPPSVSPSTLHSLALYFANAADINHSHPEDDFMNLNLTATEERTVVDMLLTEATRVGYESLFKDQTQTPAVEASTKEPGTTTVASSTVEDEDANYPPQNTSVRELARLFTSALSSYLDDPENFRKTLQGVRPTEPPVEGRTETNPEDEEVLNFSDSDLSVKSPPGNSQSTTTESTIGSTIGIPKITTEPSTYNSHVVTSEKPEPTLGFVIAYDSNSDSDNSIDQNGENLQTADSQSFVSQNGNSLVPEKQHEQKSTLFDKGVTTYTEKPEPAITFRPRPTASFILAYGVSKSSTSTESFQTNFGSYTTERVETTSFGQEGSRSTSFWTTADGLPNNHWTASSDVTKLLQSALALDPLTVNILTTSGISGTTESVAATDEATERETSTKTVLENAESLYTEADGVNNRLNKVLMNIMKNTTNERERVRLILDKLNLTEDEFRNRMKEIESNPLAKRLVLLLVDRCNNKENDNGEGYSANEIGSTTEQITDTNPQRGDDNVFRKFVDENLTDENEDTRALQLLNSLYVIASKFNK</sequence>
<feature type="region of interest" description="Disordered" evidence="1">
    <location>
        <begin position="380"/>
        <end position="414"/>
    </location>
</feature>
<feature type="compositionally biased region" description="Polar residues" evidence="1">
    <location>
        <begin position="490"/>
        <end position="504"/>
    </location>
</feature>
<dbReference type="GeneID" id="108732368"/>
<feature type="chain" id="PRO_5010737284" evidence="2">
    <location>
        <begin position="30"/>
        <end position="1243"/>
    </location>
</feature>
<protein>
    <submittedName>
        <fullName evidence="5">Mucin-3A-like isoform X1</fullName>
    </submittedName>
</protein>
<dbReference type="OrthoDB" id="8194050at2759"/>
<feature type="compositionally biased region" description="Low complexity" evidence="1">
    <location>
        <begin position="306"/>
        <end position="319"/>
    </location>
</feature>
<feature type="compositionally biased region" description="Polar residues" evidence="1">
    <location>
        <begin position="587"/>
        <end position="601"/>
    </location>
</feature>
<dbReference type="KEGG" id="apln:108732368"/>
<feature type="compositionally biased region" description="Low complexity" evidence="1">
    <location>
        <begin position="187"/>
        <end position="221"/>
    </location>
</feature>
<feature type="compositionally biased region" description="Polar residues" evidence="1">
    <location>
        <begin position="521"/>
        <end position="570"/>
    </location>
</feature>
<dbReference type="AlphaFoldDB" id="A0A1W4W3A3"/>
<dbReference type="InParanoid" id="A0A1W4W3A3"/>
<feature type="compositionally biased region" description="Low complexity" evidence="1">
    <location>
        <begin position="658"/>
        <end position="668"/>
    </location>
</feature>
<keyword evidence="4" id="KW-1185">Reference proteome</keyword>
<dbReference type="CTD" id="116167064"/>
<dbReference type="STRING" id="224129.A0A1W4W3A3"/>
<dbReference type="FunCoup" id="A0A1W4W3A3">
    <property type="interactions" value="1"/>
</dbReference>
<dbReference type="Pfam" id="PF01607">
    <property type="entry name" value="CBM_14"/>
    <property type="match status" value="1"/>
</dbReference>
<feature type="signal peptide" evidence="2">
    <location>
        <begin position="1"/>
        <end position="29"/>
    </location>
</feature>
<dbReference type="RefSeq" id="XP_018318634.1">
    <property type="nucleotide sequence ID" value="XM_018463132.2"/>
</dbReference>
<accession>A0A1W4W3A3</accession>
<keyword evidence="2" id="KW-0732">Signal</keyword>
<dbReference type="GO" id="GO:0008061">
    <property type="term" value="F:chitin binding"/>
    <property type="evidence" value="ECO:0007669"/>
    <property type="project" value="InterPro"/>
</dbReference>
<dbReference type="InterPro" id="IPR036508">
    <property type="entry name" value="Chitin-bd_dom_sf"/>
</dbReference>
<dbReference type="SMART" id="SM00494">
    <property type="entry name" value="ChtBD2"/>
    <property type="match status" value="1"/>
</dbReference>
<feature type="compositionally biased region" description="Polar residues" evidence="1">
    <location>
        <begin position="228"/>
        <end position="297"/>
    </location>
</feature>